<feature type="region of interest" description="Disordered" evidence="6">
    <location>
        <begin position="732"/>
        <end position="780"/>
    </location>
</feature>
<feature type="transmembrane region" description="Helical" evidence="7">
    <location>
        <begin position="943"/>
        <end position="963"/>
    </location>
</feature>
<dbReference type="GO" id="GO:0000329">
    <property type="term" value="C:fungal-type vacuole membrane"/>
    <property type="evidence" value="ECO:0007669"/>
    <property type="project" value="TreeGrafter"/>
</dbReference>
<keyword evidence="5 7" id="KW-0472">Membrane</keyword>
<dbReference type="PROSITE" id="PS50850">
    <property type="entry name" value="MFS"/>
    <property type="match status" value="1"/>
</dbReference>
<dbReference type="Pfam" id="PF07690">
    <property type="entry name" value="MFS_1"/>
    <property type="match status" value="1"/>
</dbReference>
<feature type="transmembrane region" description="Helical" evidence="7">
    <location>
        <begin position="1047"/>
        <end position="1068"/>
    </location>
</feature>
<proteinExistence type="predicted"/>
<feature type="compositionally biased region" description="Polar residues" evidence="6">
    <location>
        <begin position="503"/>
        <end position="517"/>
    </location>
</feature>
<evidence type="ECO:0000256" key="7">
    <source>
        <dbReference type="SAM" id="Phobius"/>
    </source>
</evidence>
<feature type="transmembrane region" description="Helical" evidence="7">
    <location>
        <begin position="1120"/>
        <end position="1144"/>
    </location>
</feature>
<accession>A0A0F7SQT3</accession>
<dbReference type="SUPFAM" id="SSF103473">
    <property type="entry name" value="MFS general substrate transporter"/>
    <property type="match status" value="1"/>
</dbReference>
<dbReference type="Gene3D" id="1.20.1250.20">
    <property type="entry name" value="MFS general substrate transporter like domains"/>
    <property type="match status" value="2"/>
</dbReference>
<feature type="transmembrane region" description="Helical" evidence="7">
    <location>
        <begin position="1186"/>
        <end position="1203"/>
    </location>
</feature>
<feature type="region of interest" description="Disordered" evidence="6">
    <location>
        <begin position="659"/>
        <end position="694"/>
    </location>
</feature>
<evidence type="ECO:0000256" key="5">
    <source>
        <dbReference type="ARBA" id="ARBA00023136"/>
    </source>
</evidence>
<feature type="domain" description="Major facilitator superfamily (MFS) profile" evidence="8">
    <location>
        <begin position="853"/>
        <end position="1348"/>
    </location>
</feature>
<evidence type="ECO:0000313" key="9">
    <source>
        <dbReference type="EMBL" id="CED82850.1"/>
    </source>
</evidence>
<dbReference type="EMBL" id="LN483142">
    <property type="protein sequence ID" value="CED82850.1"/>
    <property type="molecule type" value="Genomic_DNA"/>
</dbReference>
<evidence type="ECO:0000256" key="3">
    <source>
        <dbReference type="ARBA" id="ARBA00022692"/>
    </source>
</evidence>
<keyword evidence="2" id="KW-0813">Transport</keyword>
<evidence type="ECO:0000256" key="2">
    <source>
        <dbReference type="ARBA" id="ARBA00022448"/>
    </source>
</evidence>
<feature type="region of interest" description="Disordered" evidence="6">
    <location>
        <begin position="568"/>
        <end position="597"/>
    </location>
</feature>
<dbReference type="PANTHER" id="PTHR23501">
    <property type="entry name" value="MAJOR FACILITATOR SUPERFAMILY"/>
    <property type="match status" value="1"/>
</dbReference>
<evidence type="ECO:0000256" key="1">
    <source>
        <dbReference type="ARBA" id="ARBA00004127"/>
    </source>
</evidence>
<feature type="transmembrane region" description="Helical" evidence="7">
    <location>
        <begin position="1156"/>
        <end position="1174"/>
    </location>
</feature>
<dbReference type="GO" id="GO:0012505">
    <property type="term" value="C:endomembrane system"/>
    <property type="evidence" value="ECO:0007669"/>
    <property type="project" value="UniProtKB-SubCell"/>
</dbReference>
<feature type="transmembrane region" description="Helical" evidence="7">
    <location>
        <begin position="1223"/>
        <end position="1242"/>
    </location>
</feature>
<feature type="region of interest" description="Disordered" evidence="6">
    <location>
        <begin position="491"/>
        <end position="517"/>
    </location>
</feature>
<dbReference type="GO" id="GO:0015174">
    <property type="term" value="F:basic amino acid transmembrane transporter activity"/>
    <property type="evidence" value="ECO:0007669"/>
    <property type="project" value="TreeGrafter"/>
</dbReference>
<feature type="compositionally biased region" description="Polar residues" evidence="6">
    <location>
        <begin position="765"/>
        <end position="775"/>
    </location>
</feature>
<feature type="transmembrane region" description="Helical" evidence="7">
    <location>
        <begin position="1254"/>
        <end position="1275"/>
    </location>
</feature>
<sequence>MDVTPTVSPSVLSHLNSLASSLSAYYPPGSHPSSINPYASLPPDLTLAANVPLTREGFQQAVGGIRNVLEQFKSIWEEGGEEGRVRAAGLMKDWSSSTALLQKLTPTLAILSSFPSSSQSPSNTLFPRPAKTPFAFSPTASLPDLLESTSKSLGLEVFRETMEGISEKTVEREVLVVGGKFLVVEVEMERSAPNQIVTKPDGEIEDIYLVGSPLTTTNIDALSSQSPPIALARPNHSFSITKFKTSIALHSSPEPIPCPSIDTFLRAPLEILTNSLINPSSVSPDLHLLLGCSPDESPALKTARVLQEFERRMLEVVKMEQVLEHDEQAREGKEGAVIGNVYEDGEVIRNEIEAILKERGIWTETFSEISASTPLSTHHSYPTFAIHPSEPFFFPHTPAHHQRMHLVPSPPINKIAPARALPPHWLRDRIDEGKGEEGKEKEKEEHEGRWGWEIVLDPPLVVGAPERNIEGGETRAGWLDLLIQQAHSLSTPLTTEPGTRTTFWKSSASQSGPSQRWTLAEDKRLEGIIVGRVGVKSKEDVVQVLQWARKWSYINEFFLGVFNQPSSSGTSDSNLAPSNIVSEDVKPESSNHPSPSQVIVHLRSSFDAPSIELDISQPSFASSPSQTPSDSVPASIRVSVVPGSGPPLITPRMIFENKQQAKPDEPTTHVPAATDEHADNNGHSDARKERREAEEGIIIGTEEERISIQKKIGGWGFGLVRWVLKKVSNDADGRTVGVGEKRKRGEDRLAPKQTHPIGQLMPSAKSVSDRPSQGPTKHLHNERDALLSAANSPSSWGAIQGVEIATEETEGAVERSDVTIKQTDSNTKPIQNGDQTGEQEEQERLKGWRLGITLLSVWGTNLTFAVSATAVATLSPTIAGHFNHIELSAYIGSIFSLISTVATPVFGGLTDHFSRTHTILLAGVLFFIGTIVCAFATSMNVLLIGRAIMGAGGAGILTLSSLITTDLTTMRERGFYQGLMMVIFGLGGASGGPFAGWVSDRFGWRIAFLLQLPLLVVSLAALTLLVPRQDTHSMKAEMTHRSLLDSLDLPGTLILFFTIASLLLAFSFHSSGLAWGSIQVFGLLVFCVAGTVTFIVVEGERERNGGKVLIPRKVMRRRNVLWTSISAFLMSMASASVLFFVPLYYTIVRSSTSTSAGMHLLPNSISLSIGSLLSGHIIKVSGKYRILGVVSLTLPIWSSVMMSRWDTEGTNSWHEWGDLVPAGLGYSSFLVTSLIAIISSVPRSQIPKATSISYLFRTLGMTLGIAICSAFQQAVLGKELTRRITCEGSEQIISSIVHSKSYILTLSPHLRHAAITSYSVSIRQTFILTASLGVLAFLSAIPIGEFSLGPRGSSGKLGSGSREEDDEENRTSGRVGAEDR</sequence>
<feature type="transmembrane region" description="Helical" evidence="7">
    <location>
        <begin position="919"/>
        <end position="937"/>
    </location>
</feature>
<feature type="compositionally biased region" description="Polar residues" evidence="6">
    <location>
        <begin position="819"/>
        <end position="836"/>
    </location>
</feature>
<evidence type="ECO:0000259" key="8">
    <source>
        <dbReference type="PROSITE" id="PS50850"/>
    </source>
</evidence>
<feature type="transmembrane region" description="Helical" evidence="7">
    <location>
        <begin position="1002"/>
        <end position="1026"/>
    </location>
</feature>
<evidence type="ECO:0000256" key="4">
    <source>
        <dbReference type="ARBA" id="ARBA00022989"/>
    </source>
</evidence>
<keyword evidence="3 7" id="KW-0812">Transmembrane</keyword>
<feature type="compositionally biased region" description="Basic and acidic residues" evidence="6">
    <location>
        <begin position="674"/>
        <end position="694"/>
    </location>
</feature>
<name>A0A0F7SQT3_PHARH</name>
<dbReference type="InterPro" id="IPR011701">
    <property type="entry name" value="MFS"/>
</dbReference>
<organism evidence="9">
    <name type="scientific">Phaffia rhodozyma</name>
    <name type="common">Yeast</name>
    <name type="synonym">Xanthophyllomyces dendrorhous</name>
    <dbReference type="NCBI Taxonomy" id="264483"/>
    <lineage>
        <taxon>Eukaryota</taxon>
        <taxon>Fungi</taxon>
        <taxon>Dikarya</taxon>
        <taxon>Basidiomycota</taxon>
        <taxon>Agaricomycotina</taxon>
        <taxon>Tremellomycetes</taxon>
        <taxon>Cystofilobasidiales</taxon>
        <taxon>Mrakiaceae</taxon>
        <taxon>Phaffia</taxon>
    </lineage>
</organism>
<protein>
    <submittedName>
        <fullName evidence="9">Predicted transporter (Major facilitator superfamily)</fullName>
    </submittedName>
</protein>
<evidence type="ECO:0000256" key="6">
    <source>
        <dbReference type="SAM" id="MobiDB-lite"/>
    </source>
</evidence>
<keyword evidence="4 7" id="KW-1133">Transmembrane helix</keyword>
<comment type="subcellular location">
    <subcellularLocation>
        <location evidence="1">Endomembrane system</location>
        <topology evidence="1">Multi-pass membrane protein</topology>
    </subcellularLocation>
</comment>
<feature type="transmembrane region" description="Helical" evidence="7">
    <location>
        <begin position="1074"/>
        <end position="1099"/>
    </location>
</feature>
<feature type="compositionally biased region" description="Low complexity" evidence="6">
    <location>
        <begin position="491"/>
        <end position="502"/>
    </location>
</feature>
<dbReference type="PANTHER" id="PTHR23501:SF191">
    <property type="entry name" value="VACUOLAR BASIC AMINO ACID TRANSPORTER 4"/>
    <property type="match status" value="1"/>
</dbReference>
<feature type="compositionally biased region" description="Basic and acidic residues" evidence="6">
    <location>
        <begin position="732"/>
        <end position="750"/>
    </location>
</feature>
<feature type="transmembrane region" description="Helical" evidence="7">
    <location>
        <begin position="1326"/>
        <end position="1348"/>
    </location>
</feature>
<feature type="region of interest" description="Disordered" evidence="6">
    <location>
        <begin position="806"/>
        <end position="843"/>
    </location>
</feature>
<dbReference type="GO" id="GO:0005886">
    <property type="term" value="C:plasma membrane"/>
    <property type="evidence" value="ECO:0007669"/>
    <property type="project" value="TreeGrafter"/>
</dbReference>
<feature type="transmembrane region" description="Helical" evidence="7">
    <location>
        <begin position="975"/>
        <end position="996"/>
    </location>
</feature>
<feature type="region of interest" description="Disordered" evidence="6">
    <location>
        <begin position="1349"/>
        <end position="1380"/>
    </location>
</feature>
<dbReference type="InterPro" id="IPR036259">
    <property type="entry name" value="MFS_trans_sf"/>
</dbReference>
<dbReference type="InterPro" id="IPR020846">
    <property type="entry name" value="MFS_dom"/>
</dbReference>
<feature type="compositionally biased region" description="Low complexity" evidence="6">
    <location>
        <begin position="1349"/>
        <end position="1360"/>
    </location>
</feature>
<reference evidence="9" key="1">
    <citation type="submission" date="2014-08" db="EMBL/GenBank/DDBJ databases">
        <authorList>
            <person name="Sharma Rahul"/>
            <person name="Thines Marco"/>
        </authorList>
    </citation>
    <scope>NUCLEOTIDE SEQUENCE</scope>
</reference>
<feature type="transmembrane region" description="Helical" evidence="7">
    <location>
        <begin position="887"/>
        <end position="907"/>
    </location>
</feature>
<feature type="compositionally biased region" description="Polar residues" evidence="6">
    <location>
        <begin position="568"/>
        <end position="581"/>
    </location>
</feature>